<organism evidence="5 6">
    <name type="scientific">Elysia chlorotica</name>
    <name type="common">Eastern emerald elysia</name>
    <name type="synonym">Sea slug</name>
    <dbReference type="NCBI Taxonomy" id="188477"/>
    <lineage>
        <taxon>Eukaryota</taxon>
        <taxon>Metazoa</taxon>
        <taxon>Spiralia</taxon>
        <taxon>Lophotrochozoa</taxon>
        <taxon>Mollusca</taxon>
        <taxon>Gastropoda</taxon>
        <taxon>Heterobranchia</taxon>
        <taxon>Euthyneura</taxon>
        <taxon>Panpulmonata</taxon>
        <taxon>Sacoglossa</taxon>
        <taxon>Placobranchoidea</taxon>
        <taxon>Plakobranchidae</taxon>
        <taxon>Elysia</taxon>
    </lineage>
</organism>
<dbReference type="InterPro" id="IPR011767">
    <property type="entry name" value="GLR_AS"/>
</dbReference>
<evidence type="ECO:0000256" key="2">
    <source>
        <dbReference type="ARBA" id="ARBA00023157"/>
    </source>
</evidence>
<dbReference type="PROSITE" id="PS51257">
    <property type="entry name" value="PROKAR_LIPOPROTEIN"/>
    <property type="match status" value="1"/>
</dbReference>
<dbReference type="PROSITE" id="PS00195">
    <property type="entry name" value="GLUTAREDOXIN_1"/>
    <property type="match status" value="1"/>
</dbReference>
<dbReference type="AlphaFoldDB" id="A0A433TUD2"/>
<dbReference type="SMART" id="SM00049">
    <property type="entry name" value="DEP"/>
    <property type="match status" value="1"/>
</dbReference>
<dbReference type="GO" id="GO:0009055">
    <property type="term" value="F:electron transfer activity"/>
    <property type="evidence" value="ECO:0007669"/>
    <property type="project" value="TreeGrafter"/>
</dbReference>
<accession>A0A433TUD2</accession>
<evidence type="ECO:0000256" key="1">
    <source>
        <dbReference type="ARBA" id="ARBA00002549"/>
    </source>
</evidence>
<comment type="function">
    <text evidence="1">Has a glutathione-disulfide oxidoreductase activity in the presence of NADPH and glutathione reductase. Reduces low molecular weight disulfides and proteins.</text>
</comment>
<dbReference type="Pfam" id="PF00462">
    <property type="entry name" value="Glutaredoxin"/>
    <property type="match status" value="1"/>
</dbReference>
<dbReference type="InterPro" id="IPR000591">
    <property type="entry name" value="DEP_dom"/>
</dbReference>
<dbReference type="InterPro" id="IPR002109">
    <property type="entry name" value="Glutaredoxin"/>
</dbReference>
<protein>
    <recommendedName>
        <fullName evidence="4">DEP domain-containing protein</fullName>
    </recommendedName>
</protein>
<evidence type="ECO:0000313" key="6">
    <source>
        <dbReference type="Proteomes" id="UP000271974"/>
    </source>
</evidence>
<dbReference type="InterPro" id="IPR051548">
    <property type="entry name" value="Grx-like_ET"/>
</dbReference>
<evidence type="ECO:0000256" key="3">
    <source>
        <dbReference type="ARBA" id="ARBA00023284"/>
    </source>
</evidence>
<dbReference type="PROSITE" id="PS50186">
    <property type="entry name" value="DEP"/>
    <property type="match status" value="1"/>
</dbReference>
<dbReference type="STRING" id="188477.A0A433TUD2"/>
<reference evidence="5 6" key="1">
    <citation type="submission" date="2019-01" db="EMBL/GenBank/DDBJ databases">
        <title>A draft genome assembly of the solar-powered sea slug Elysia chlorotica.</title>
        <authorList>
            <person name="Cai H."/>
            <person name="Li Q."/>
            <person name="Fang X."/>
            <person name="Li J."/>
            <person name="Curtis N.E."/>
            <person name="Altenburger A."/>
            <person name="Shibata T."/>
            <person name="Feng M."/>
            <person name="Maeda T."/>
            <person name="Schwartz J.A."/>
            <person name="Shigenobu S."/>
            <person name="Lundholm N."/>
            <person name="Nishiyama T."/>
            <person name="Yang H."/>
            <person name="Hasebe M."/>
            <person name="Li S."/>
            <person name="Pierce S.K."/>
            <person name="Wang J."/>
        </authorList>
    </citation>
    <scope>NUCLEOTIDE SEQUENCE [LARGE SCALE GENOMIC DNA]</scope>
    <source>
        <strain evidence="5">EC2010</strain>
        <tissue evidence="5">Whole organism of an adult</tissue>
    </source>
</reference>
<dbReference type="InterPro" id="IPR036390">
    <property type="entry name" value="WH_DNA-bd_sf"/>
</dbReference>
<evidence type="ECO:0000313" key="5">
    <source>
        <dbReference type="EMBL" id="RUS85176.1"/>
    </source>
</evidence>
<dbReference type="Pfam" id="PF00610">
    <property type="entry name" value="DEP"/>
    <property type="match status" value="1"/>
</dbReference>
<gene>
    <name evidence="5" type="ORF">EGW08_007080</name>
</gene>
<sequence length="257" mass="28668">MSQNLKGTVVVYSILGCPHCMRAKKVLNQQNVPYTDIRLDLFPHIKDAVMERSGMRTVPQIYFNEKLIGGNDAFQTLVSDEAAWNKALDDLRKNALPEGSLIIPDPSTAVVEADLFTIQCEPDEYFALVNQMKADIVRPQGGILRSYKNAFSGKDFVTWILEKKELDKQRAIETGQALLDHKFASPLKKGTSFKGEDELYLLLEDDGGGALNGGTVSECVPKSANQLGELLRKMILKLYSVFLSEDGKVSSFFFFFT</sequence>
<feature type="domain" description="DEP" evidence="4">
    <location>
        <begin position="146"/>
        <end position="204"/>
    </location>
</feature>
<dbReference type="OrthoDB" id="418495at2759"/>
<dbReference type="EMBL" id="RQTK01000179">
    <property type="protein sequence ID" value="RUS85176.1"/>
    <property type="molecule type" value="Genomic_DNA"/>
</dbReference>
<dbReference type="SUPFAM" id="SSF52833">
    <property type="entry name" value="Thioredoxin-like"/>
    <property type="match status" value="1"/>
</dbReference>
<dbReference type="GO" id="GO:0045454">
    <property type="term" value="P:cell redox homeostasis"/>
    <property type="evidence" value="ECO:0007669"/>
    <property type="project" value="TreeGrafter"/>
</dbReference>
<proteinExistence type="predicted"/>
<dbReference type="InterPro" id="IPR036388">
    <property type="entry name" value="WH-like_DNA-bd_sf"/>
</dbReference>
<keyword evidence="3" id="KW-0676">Redox-active center</keyword>
<dbReference type="Gene3D" id="1.10.10.10">
    <property type="entry name" value="Winged helix-like DNA-binding domain superfamily/Winged helix DNA-binding domain"/>
    <property type="match status" value="1"/>
</dbReference>
<comment type="caution">
    <text evidence="5">The sequence shown here is derived from an EMBL/GenBank/DDBJ whole genome shotgun (WGS) entry which is preliminary data.</text>
</comment>
<dbReference type="CDD" id="cd04371">
    <property type="entry name" value="DEP"/>
    <property type="match status" value="1"/>
</dbReference>
<dbReference type="SUPFAM" id="SSF46785">
    <property type="entry name" value="Winged helix' DNA-binding domain"/>
    <property type="match status" value="1"/>
</dbReference>
<keyword evidence="6" id="KW-1185">Reference proteome</keyword>
<keyword evidence="2" id="KW-1015">Disulfide bond</keyword>
<dbReference type="PANTHER" id="PTHR34386:SF1">
    <property type="entry name" value="GLUTAREDOXIN-LIKE PROTEIN NRDH"/>
    <property type="match status" value="1"/>
</dbReference>
<dbReference type="GO" id="GO:0035556">
    <property type="term" value="P:intracellular signal transduction"/>
    <property type="evidence" value="ECO:0007669"/>
    <property type="project" value="InterPro"/>
</dbReference>
<dbReference type="Gene3D" id="3.40.30.10">
    <property type="entry name" value="Glutaredoxin"/>
    <property type="match status" value="1"/>
</dbReference>
<dbReference type="InterPro" id="IPR036249">
    <property type="entry name" value="Thioredoxin-like_sf"/>
</dbReference>
<dbReference type="PRINTS" id="PR00160">
    <property type="entry name" value="GLUTAREDOXIN"/>
</dbReference>
<dbReference type="Proteomes" id="UP000271974">
    <property type="component" value="Unassembled WGS sequence"/>
</dbReference>
<dbReference type="InterPro" id="IPR014025">
    <property type="entry name" value="Glutaredoxin_subgr"/>
</dbReference>
<name>A0A433TUD2_ELYCH</name>
<evidence type="ECO:0000259" key="4">
    <source>
        <dbReference type="PROSITE" id="PS50186"/>
    </source>
</evidence>
<dbReference type="PANTHER" id="PTHR34386">
    <property type="entry name" value="GLUTAREDOXIN"/>
    <property type="match status" value="1"/>
</dbReference>
<dbReference type="PROSITE" id="PS51354">
    <property type="entry name" value="GLUTAREDOXIN_2"/>
    <property type="match status" value="1"/>
</dbReference>